<organism evidence="9 10">
    <name type="scientific">Ramazzottius varieornatus</name>
    <name type="common">Water bear</name>
    <name type="synonym">Tardigrade</name>
    <dbReference type="NCBI Taxonomy" id="947166"/>
    <lineage>
        <taxon>Eukaryota</taxon>
        <taxon>Metazoa</taxon>
        <taxon>Ecdysozoa</taxon>
        <taxon>Tardigrada</taxon>
        <taxon>Eutardigrada</taxon>
        <taxon>Parachela</taxon>
        <taxon>Hypsibioidea</taxon>
        <taxon>Ramazzottiidae</taxon>
        <taxon>Ramazzottius</taxon>
    </lineage>
</organism>
<gene>
    <name evidence="9" type="primary">RvY_19338-1</name>
    <name evidence="9" type="synonym">RvY_19338.1</name>
    <name evidence="9" type="ORF">RvY_19338</name>
</gene>
<dbReference type="Proteomes" id="UP000186922">
    <property type="component" value="Unassembled WGS sequence"/>
</dbReference>
<feature type="domain" description="Homeobox" evidence="8">
    <location>
        <begin position="65"/>
        <end position="113"/>
    </location>
</feature>
<keyword evidence="3 6" id="KW-0238">DNA-binding</keyword>
<dbReference type="SMART" id="SM00389">
    <property type="entry name" value="HOX"/>
    <property type="match status" value="1"/>
</dbReference>
<dbReference type="Pfam" id="PF00046">
    <property type="entry name" value="Homeodomain"/>
    <property type="match status" value="1"/>
</dbReference>
<name>A0A1D1W939_RAMVA</name>
<keyword evidence="5 6" id="KW-0539">Nucleus</keyword>
<dbReference type="PANTHER" id="PTHR45793">
    <property type="entry name" value="HOMEOBOX PROTEIN"/>
    <property type="match status" value="1"/>
</dbReference>
<protein>
    <recommendedName>
        <fullName evidence="8">Homeobox domain-containing protein</fullName>
    </recommendedName>
</protein>
<accession>A0A1D1W939</accession>
<evidence type="ECO:0000256" key="2">
    <source>
        <dbReference type="ARBA" id="ARBA00022473"/>
    </source>
</evidence>
<reference evidence="9 10" key="1">
    <citation type="journal article" date="2016" name="Nat. Commun.">
        <title>Extremotolerant tardigrade genome and improved radiotolerance of human cultured cells by tardigrade-unique protein.</title>
        <authorList>
            <person name="Hashimoto T."/>
            <person name="Horikawa D.D."/>
            <person name="Saito Y."/>
            <person name="Kuwahara H."/>
            <person name="Kozuka-Hata H."/>
            <person name="Shin-I T."/>
            <person name="Minakuchi Y."/>
            <person name="Ohishi K."/>
            <person name="Motoyama A."/>
            <person name="Aizu T."/>
            <person name="Enomoto A."/>
            <person name="Kondo K."/>
            <person name="Tanaka S."/>
            <person name="Hara Y."/>
            <person name="Koshikawa S."/>
            <person name="Sagara H."/>
            <person name="Miura T."/>
            <person name="Yokobori S."/>
            <person name="Miyagawa K."/>
            <person name="Suzuki Y."/>
            <person name="Kubo T."/>
            <person name="Oyama M."/>
            <person name="Kohara Y."/>
            <person name="Fujiyama A."/>
            <person name="Arakawa K."/>
            <person name="Katayama T."/>
            <person name="Toyoda A."/>
            <person name="Kunieda T."/>
        </authorList>
    </citation>
    <scope>NUCLEOTIDE SEQUENCE [LARGE SCALE GENOMIC DNA]</scope>
    <source>
        <strain evidence="9 10">YOKOZUNA-1</strain>
    </source>
</reference>
<dbReference type="EMBL" id="BDGG01000036">
    <property type="protein sequence ID" value="GAV09866.1"/>
    <property type="molecule type" value="Genomic_DNA"/>
</dbReference>
<evidence type="ECO:0000313" key="9">
    <source>
        <dbReference type="EMBL" id="GAV09866.1"/>
    </source>
</evidence>
<evidence type="ECO:0000256" key="3">
    <source>
        <dbReference type="ARBA" id="ARBA00023125"/>
    </source>
</evidence>
<evidence type="ECO:0000256" key="6">
    <source>
        <dbReference type="PROSITE-ProRule" id="PRU00108"/>
    </source>
</evidence>
<dbReference type="Gene3D" id="1.10.10.60">
    <property type="entry name" value="Homeodomain-like"/>
    <property type="match status" value="1"/>
</dbReference>
<dbReference type="InterPro" id="IPR001356">
    <property type="entry name" value="HD"/>
</dbReference>
<dbReference type="OrthoDB" id="6159439at2759"/>
<keyword evidence="10" id="KW-1185">Reference proteome</keyword>
<dbReference type="SUPFAM" id="SSF46689">
    <property type="entry name" value="Homeodomain-like"/>
    <property type="match status" value="1"/>
</dbReference>
<evidence type="ECO:0000256" key="7">
    <source>
        <dbReference type="RuleBase" id="RU000682"/>
    </source>
</evidence>
<comment type="caution">
    <text evidence="9">The sequence shown here is derived from an EMBL/GenBank/DDBJ whole genome shotgun (WGS) entry which is preliminary data.</text>
</comment>
<dbReference type="GO" id="GO:0005634">
    <property type="term" value="C:nucleus"/>
    <property type="evidence" value="ECO:0007669"/>
    <property type="project" value="UniProtKB-SubCell"/>
</dbReference>
<dbReference type="GO" id="GO:0000981">
    <property type="term" value="F:DNA-binding transcription factor activity, RNA polymerase II-specific"/>
    <property type="evidence" value="ECO:0007669"/>
    <property type="project" value="TreeGrafter"/>
</dbReference>
<evidence type="ECO:0000256" key="1">
    <source>
        <dbReference type="ARBA" id="ARBA00004123"/>
    </source>
</evidence>
<dbReference type="GO" id="GO:0000978">
    <property type="term" value="F:RNA polymerase II cis-regulatory region sequence-specific DNA binding"/>
    <property type="evidence" value="ECO:0007669"/>
    <property type="project" value="TreeGrafter"/>
</dbReference>
<dbReference type="PANTHER" id="PTHR45793:SF5">
    <property type="entry name" value="HOMEOTIC PROTEIN OCELLILESS"/>
    <property type="match status" value="1"/>
</dbReference>
<dbReference type="InterPro" id="IPR009057">
    <property type="entry name" value="Homeodomain-like_sf"/>
</dbReference>
<evidence type="ECO:0000256" key="4">
    <source>
        <dbReference type="ARBA" id="ARBA00023155"/>
    </source>
</evidence>
<feature type="DNA-binding region" description="Homeobox" evidence="6">
    <location>
        <begin position="67"/>
        <end position="114"/>
    </location>
</feature>
<keyword evidence="4 6" id="KW-0371">Homeobox</keyword>
<evidence type="ECO:0000313" key="10">
    <source>
        <dbReference type="Proteomes" id="UP000186922"/>
    </source>
</evidence>
<dbReference type="PROSITE" id="PS50071">
    <property type="entry name" value="HOMEOBOX_2"/>
    <property type="match status" value="1"/>
</dbReference>
<sequence>MAYMKSDGYGMMNGLAMGGGGANSSSAMANYLKGQNPYSVNGMALAATSDMLHSNVAYGNVGAPRKQRRERTTFNRNQLDQLESLFARTQYPDIFMREETALKISLPEPRVQVSKIVLLVVTTI</sequence>
<evidence type="ECO:0000259" key="8">
    <source>
        <dbReference type="PROSITE" id="PS50071"/>
    </source>
</evidence>
<dbReference type="STRING" id="947166.A0A1D1W939"/>
<evidence type="ECO:0000256" key="5">
    <source>
        <dbReference type="ARBA" id="ARBA00023242"/>
    </source>
</evidence>
<proteinExistence type="predicted"/>
<dbReference type="AlphaFoldDB" id="A0A1D1W939"/>
<keyword evidence="2" id="KW-0217">Developmental protein</keyword>
<comment type="subcellular location">
    <subcellularLocation>
        <location evidence="1 6 7">Nucleus</location>
    </subcellularLocation>
</comment>
<dbReference type="CDD" id="cd00086">
    <property type="entry name" value="homeodomain"/>
    <property type="match status" value="1"/>
</dbReference>